<dbReference type="PANTHER" id="PTHR15462">
    <property type="entry name" value="SERINE PROTEASE"/>
    <property type="match status" value="1"/>
</dbReference>
<feature type="compositionally biased region" description="Basic and acidic residues" evidence="2">
    <location>
        <begin position="46"/>
        <end position="58"/>
    </location>
</feature>
<dbReference type="AlphaFoldDB" id="A0A7W3Y024"/>
<comment type="caution">
    <text evidence="3">The sequence shown here is derived from an EMBL/GenBank/DDBJ whole genome shotgun (WGS) entry which is preliminary data.</text>
</comment>
<feature type="region of interest" description="Disordered" evidence="2">
    <location>
        <begin position="31"/>
        <end position="58"/>
    </location>
</feature>
<dbReference type="EMBL" id="VKHT01000026">
    <property type="protein sequence ID" value="MBB0242892.1"/>
    <property type="molecule type" value="Genomic_DNA"/>
</dbReference>
<organism evidence="3 4">
    <name type="scientific">Streptomyces alkaliphilus</name>
    <dbReference type="NCBI Taxonomy" id="1472722"/>
    <lineage>
        <taxon>Bacteria</taxon>
        <taxon>Bacillati</taxon>
        <taxon>Actinomycetota</taxon>
        <taxon>Actinomycetes</taxon>
        <taxon>Kitasatosporales</taxon>
        <taxon>Streptomycetaceae</taxon>
        <taxon>Streptomyces</taxon>
    </lineage>
</organism>
<dbReference type="SUPFAM" id="SSF50494">
    <property type="entry name" value="Trypsin-like serine proteases"/>
    <property type="match status" value="1"/>
</dbReference>
<protein>
    <recommendedName>
        <fullName evidence="5">Trypsin-like serine protease</fullName>
    </recommendedName>
</protein>
<dbReference type="InterPro" id="IPR043504">
    <property type="entry name" value="Peptidase_S1_PA_chymotrypsin"/>
</dbReference>
<name>A0A7W3Y024_9ACTN</name>
<keyword evidence="4" id="KW-1185">Reference proteome</keyword>
<dbReference type="RefSeq" id="WP_182604647.1">
    <property type="nucleotide sequence ID" value="NZ_VKHT01000026.1"/>
</dbReference>
<sequence length="411" mass="43718">MAWIGGRSAGRRRGAVATAAATVLLLGLTACGPDDTDTTDDNAGGDEAKNPVESVPREDRLRDLLDNLPIEIDPELWEQGEWANWDSDTWLREAGQYISVIIEDFWDADRMREALDRERAIDEDEIDEPATPEPEAPADNPDADRGITDPQPAVVQARPATTPYSANSPAIGKVFMETPAGSMVCSGAVVTDPDNPGRSNLVATAGHCVHAGRDGGWFRQIIFVPAYNDQGDSLAENPDPAFEELAPYGTFWAELIATTDYWVEQGTEEGGNGAHQDFAMMRVSAEDGSGRSLEETVGAAYDISFDAPAVSGIGGIDVVGYPAADPYDGQGMFVCSDEPGRLSLDAAEPVMYRVGCTMTGGASGGPWLATGANGAQELISVTSIGPFDSTWLAGPRLEAEAREVFDEIRAG</sequence>
<dbReference type="InterPro" id="IPR009003">
    <property type="entry name" value="Peptidase_S1_PA"/>
</dbReference>
<feature type="region of interest" description="Disordered" evidence="2">
    <location>
        <begin position="120"/>
        <end position="150"/>
    </location>
</feature>
<dbReference type="Proteomes" id="UP000538929">
    <property type="component" value="Unassembled WGS sequence"/>
</dbReference>
<evidence type="ECO:0008006" key="5">
    <source>
        <dbReference type="Google" id="ProtNLM"/>
    </source>
</evidence>
<evidence type="ECO:0000313" key="3">
    <source>
        <dbReference type="EMBL" id="MBB0242892.1"/>
    </source>
</evidence>
<dbReference type="Gene3D" id="2.40.10.10">
    <property type="entry name" value="Trypsin-like serine proteases"/>
    <property type="match status" value="2"/>
</dbReference>
<keyword evidence="1" id="KW-0732">Signal</keyword>
<dbReference type="InterPro" id="IPR050966">
    <property type="entry name" value="Glutamyl_endopeptidase"/>
</dbReference>
<evidence type="ECO:0000256" key="2">
    <source>
        <dbReference type="SAM" id="MobiDB-lite"/>
    </source>
</evidence>
<evidence type="ECO:0000313" key="4">
    <source>
        <dbReference type="Proteomes" id="UP000538929"/>
    </source>
</evidence>
<dbReference type="PROSITE" id="PS51257">
    <property type="entry name" value="PROKAR_LIPOPROTEIN"/>
    <property type="match status" value="1"/>
</dbReference>
<proteinExistence type="predicted"/>
<reference evidence="4" key="1">
    <citation type="submission" date="2019-10" db="EMBL/GenBank/DDBJ databases">
        <title>Streptomyces sp. nov., a novel actinobacterium isolated from alkaline environment.</title>
        <authorList>
            <person name="Golinska P."/>
        </authorList>
    </citation>
    <scope>NUCLEOTIDE SEQUENCE [LARGE SCALE GENOMIC DNA]</scope>
    <source>
        <strain evidence="4">DSM 42118</strain>
    </source>
</reference>
<feature type="compositionally biased region" description="Acidic residues" evidence="2">
    <location>
        <begin position="121"/>
        <end position="130"/>
    </location>
</feature>
<dbReference type="PANTHER" id="PTHR15462:SF19">
    <property type="entry name" value="PEPTIDASE S1 DOMAIN-CONTAINING PROTEIN"/>
    <property type="match status" value="1"/>
</dbReference>
<gene>
    <name evidence="3" type="ORF">FNQ90_01910</name>
</gene>
<feature type="compositionally biased region" description="Acidic residues" evidence="2">
    <location>
        <begin position="34"/>
        <end position="44"/>
    </location>
</feature>
<accession>A0A7W3Y024</accession>
<evidence type="ECO:0000256" key="1">
    <source>
        <dbReference type="ARBA" id="ARBA00022729"/>
    </source>
</evidence>